<accession>B0N8K1</accession>
<dbReference type="AlphaFoldDB" id="B0N8K1"/>
<dbReference type="InterPro" id="IPR006428">
    <property type="entry name" value="Portal_SPP1-type"/>
</dbReference>
<name>B0N8K1_9FIRM</name>
<gene>
    <name evidence="2" type="ORF">CLORAM_02935</name>
</gene>
<dbReference type="HOGENOM" id="CLU_034083_2_0_9"/>
<evidence type="ECO:0000256" key="1">
    <source>
        <dbReference type="SAM" id="MobiDB-lite"/>
    </source>
</evidence>
<dbReference type="EMBL" id="ABFX02000008">
    <property type="protein sequence ID" value="EDS18139.1"/>
    <property type="molecule type" value="Genomic_DNA"/>
</dbReference>
<reference evidence="2" key="1">
    <citation type="submission" date="2007-11" db="EMBL/GenBank/DDBJ databases">
        <authorList>
            <person name="Fulton L."/>
            <person name="Clifton S."/>
            <person name="Fulton B."/>
            <person name="Xu J."/>
            <person name="Minx P."/>
            <person name="Pepin K.H."/>
            <person name="Johnson M."/>
            <person name="Thiruvilangam P."/>
            <person name="Bhonagiri V."/>
            <person name="Nash W.E."/>
            <person name="Mardis E.R."/>
            <person name="Wilson R.K."/>
        </authorList>
    </citation>
    <scope>NUCLEOTIDE SEQUENCE [LARGE SCALE GENOMIC DNA]</scope>
    <source>
        <strain evidence="2">DSM 1402</strain>
    </source>
</reference>
<dbReference type="RefSeq" id="WP_003539120.1">
    <property type="nucleotide sequence ID" value="NZ_CAXTKX010000020.1"/>
</dbReference>
<proteinExistence type="predicted"/>
<evidence type="ECO:0000313" key="3">
    <source>
        <dbReference type="Proteomes" id="UP000005798"/>
    </source>
</evidence>
<comment type="caution">
    <text evidence="2">The sequence shown here is derived from an EMBL/GenBank/DDBJ whole genome shotgun (WGS) entry which is preliminary data.</text>
</comment>
<keyword evidence="3" id="KW-1185">Reference proteome</keyword>
<dbReference type="InterPro" id="IPR021145">
    <property type="entry name" value="Portal_protein_SPP1_Gp6-like"/>
</dbReference>
<protein>
    <submittedName>
        <fullName evidence="2">Phage portal protein, SPP1 family</fullName>
    </submittedName>
</protein>
<organism evidence="2 3">
    <name type="scientific">Thomasclavelia ramosa DSM 1402</name>
    <dbReference type="NCBI Taxonomy" id="445974"/>
    <lineage>
        <taxon>Bacteria</taxon>
        <taxon>Bacillati</taxon>
        <taxon>Bacillota</taxon>
        <taxon>Erysipelotrichia</taxon>
        <taxon>Erysipelotrichales</taxon>
        <taxon>Coprobacillaceae</taxon>
        <taxon>Thomasclavelia</taxon>
    </lineage>
</organism>
<dbReference type="Pfam" id="PF05133">
    <property type="entry name" value="SPP1_portal"/>
    <property type="match status" value="1"/>
</dbReference>
<reference evidence="2" key="2">
    <citation type="submission" date="2014-06" db="EMBL/GenBank/DDBJ databases">
        <title>Draft genome sequence of Clostridium ramosum(DSM 1402).</title>
        <authorList>
            <person name="Sudarsanam P."/>
            <person name="Ley R."/>
            <person name="Guruge J."/>
            <person name="Turnbaugh P.J."/>
            <person name="Mahowald M."/>
            <person name="Liep D."/>
            <person name="Gordon J."/>
        </authorList>
    </citation>
    <scope>NUCLEOTIDE SEQUENCE</scope>
    <source>
        <strain evidence="2">DSM 1402</strain>
    </source>
</reference>
<evidence type="ECO:0000313" key="2">
    <source>
        <dbReference type="EMBL" id="EDS18139.1"/>
    </source>
</evidence>
<feature type="region of interest" description="Disordered" evidence="1">
    <location>
        <begin position="451"/>
        <end position="476"/>
    </location>
</feature>
<dbReference type="NCBIfam" id="TIGR01538">
    <property type="entry name" value="portal_SPP1"/>
    <property type="match status" value="1"/>
</dbReference>
<dbReference type="eggNOG" id="ENOG502Z7Z6">
    <property type="taxonomic scope" value="Bacteria"/>
</dbReference>
<sequence>MKNFTIDANDYDETNLNKTMIRDLIRKHSSVASKIRKNQRYYDGKHKVQGRTKKIKGSSNNKVVCNHAKDISDTATGYFLSSAISFSTSDKKMNIDKLTDAFDLADVDDVDHDNALDMSVAGVAYEYVYVKENETTPVSKNLEPEHTFLVCDDTIEENILFGVYYYRFKDAVTGKYKYKATVGTENYIYELLLEGTYENNVYVDEEPKEHFLGDVPIIQILNNKNGVGDFEQQISLIDAYNTLMSDRVNDKEQFVEALLVVYGALMGDDEEEVSEVVKILKENGLLELPLDAKAEYIARTFDESGMEVLRKAIKEDIYTFSHVPNLTDENFVGNSSGVAMEYKLLGLEMITKTKERYYKKALKQRITLYCNYLNLKAISINPTAIIPTFSRGLPKNLLELSQIITNLKGFVSQETLLNQLDFVEDAQTEIKKVDEENDKAVERQQKMFGVADNVPFNNSGGEDDEEADGEDKNKNK</sequence>
<dbReference type="Proteomes" id="UP000005798">
    <property type="component" value="Unassembled WGS sequence"/>
</dbReference>